<dbReference type="EMBL" id="JAHFXF010000020">
    <property type="protein sequence ID" value="KAG9700196.1"/>
    <property type="molecule type" value="Genomic_DNA"/>
</dbReference>
<evidence type="ECO:0000313" key="3">
    <source>
        <dbReference type="Proteomes" id="UP000779574"/>
    </source>
</evidence>
<feature type="non-terminal residue" evidence="2">
    <location>
        <position position="595"/>
    </location>
</feature>
<evidence type="ECO:0000313" key="2">
    <source>
        <dbReference type="EMBL" id="KAG9700196.1"/>
    </source>
</evidence>
<keyword evidence="1" id="KW-0175">Coiled coil</keyword>
<sequence>MAPPPFGYYPQPPSWTAAIFEKHVGKMPSATGYSTAQIDSVFFRLQMEILKLESRQSLDANTMWFRGEVERLRAERDGLLRAGEEAASARLAHQRAQIAHREAQTAHERVERTFRDIVREGNEKNAVLSTQLASAQLANERARVAQMDLQTVHERAQLDHENAKRALEARRSETYDEVVAQRSKLYLLERDISIINKNHQDEKKKFEEELRAIKQERDDLQARCADFESQSSRSITRFVNKKQEIRQRESHIENTWSQALQSIMYSTVNDKIDINNSVLSTILAPNISSIDKFAFKEQPKYCFAESYFARSSFIQDFFGRLFNMRQSHEDHGSYDEFDRMVPTEQRKLFLLDLIPPSKGRMFPCVGHELDLMIYLERSLLQDTRSRQTSDTAVLFAFDYLICVTKSFYNEFVHSMACVHLAVLGMQYVMRDRAEWFCLVREIITNEDVTNEPVINACHAYLALSTRDPKALMKPELAEAFELGRFSALTPIANIVSLTNGATSATVNGIDIVVAQSYEWEVVFWKDTSAQAWSCSIGYMDVNMIDGGLCEVKWGPDPDHQIVCKISDISDSDLGYYLRGWHDVELVAAGMDGDSR</sequence>
<name>A0A9P8JEK5_AURME</name>
<gene>
    <name evidence="2" type="ORF">KCU76_g963</name>
</gene>
<protein>
    <submittedName>
        <fullName evidence="2">Uncharacterized protein</fullName>
    </submittedName>
</protein>
<accession>A0A9P8JEK5</accession>
<comment type="caution">
    <text evidence="2">The sequence shown here is derived from an EMBL/GenBank/DDBJ whole genome shotgun (WGS) entry which is preliminary data.</text>
</comment>
<dbReference type="Proteomes" id="UP000779574">
    <property type="component" value="Unassembled WGS sequence"/>
</dbReference>
<evidence type="ECO:0000256" key="1">
    <source>
        <dbReference type="SAM" id="Coils"/>
    </source>
</evidence>
<dbReference type="OrthoDB" id="10267194at2759"/>
<reference evidence="2" key="2">
    <citation type="submission" date="2021-08" db="EMBL/GenBank/DDBJ databases">
        <authorList>
            <person name="Gostincar C."/>
            <person name="Sun X."/>
            <person name="Song Z."/>
            <person name="Gunde-Cimerman N."/>
        </authorList>
    </citation>
    <scope>NUCLEOTIDE SEQUENCE</scope>
    <source>
        <strain evidence="2">EXF-9911</strain>
    </source>
</reference>
<proteinExistence type="predicted"/>
<reference evidence="2" key="1">
    <citation type="journal article" date="2021" name="J Fungi (Basel)">
        <title>Virulence traits and population genomics of the black yeast Aureobasidium melanogenum.</title>
        <authorList>
            <person name="Cernosa A."/>
            <person name="Sun X."/>
            <person name="Gostincar C."/>
            <person name="Fang C."/>
            <person name="Gunde-Cimerman N."/>
            <person name="Song Z."/>
        </authorList>
    </citation>
    <scope>NUCLEOTIDE SEQUENCE</scope>
    <source>
        <strain evidence="2">EXF-9911</strain>
    </source>
</reference>
<organism evidence="2 3">
    <name type="scientific">Aureobasidium melanogenum</name>
    <name type="common">Aureobasidium pullulans var. melanogenum</name>
    <dbReference type="NCBI Taxonomy" id="46634"/>
    <lineage>
        <taxon>Eukaryota</taxon>
        <taxon>Fungi</taxon>
        <taxon>Dikarya</taxon>
        <taxon>Ascomycota</taxon>
        <taxon>Pezizomycotina</taxon>
        <taxon>Dothideomycetes</taxon>
        <taxon>Dothideomycetidae</taxon>
        <taxon>Dothideales</taxon>
        <taxon>Saccotheciaceae</taxon>
        <taxon>Aureobasidium</taxon>
    </lineage>
</organism>
<dbReference type="AlphaFoldDB" id="A0A9P8JEK5"/>
<feature type="coiled-coil region" evidence="1">
    <location>
        <begin position="153"/>
        <end position="230"/>
    </location>
</feature>